<feature type="domain" description="EGF-like" evidence="4">
    <location>
        <begin position="1402"/>
        <end position="1434"/>
    </location>
</feature>
<dbReference type="RefSeq" id="XP_022249947.1">
    <property type="nucleotide sequence ID" value="XM_022394239.1"/>
</dbReference>
<dbReference type="SMART" id="SM00179">
    <property type="entry name" value="EGF_CA"/>
    <property type="match status" value="5"/>
</dbReference>
<dbReference type="PANTHER" id="PTHR14949:SF51">
    <property type="entry name" value="VON WILLEBRAND FACTOR D AND EGF DOMAIN-CONTAINING PROTEIN"/>
    <property type="match status" value="1"/>
</dbReference>
<feature type="disulfide bond" evidence="3">
    <location>
        <begin position="1424"/>
        <end position="1433"/>
    </location>
</feature>
<evidence type="ECO:0000259" key="4">
    <source>
        <dbReference type="PROSITE" id="PS50026"/>
    </source>
</evidence>
<accession>A0ABM1T241</accession>
<dbReference type="PANTHER" id="PTHR14949">
    <property type="entry name" value="EGF-LIKE-DOMAIN, MULTIPLE 7, 8"/>
    <property type="match status" value="1"/>
</dbReference>
<dbReference type="InterPro" id="IPR001846">
    <property type="entry name" value="VWF_type-D"/>
</dbReference>
<dbReference type="CDD" id="cd00054">
    <property type="entry name" value="EGF_CA"/>
    <property type="match status" value="1"/>
</dbReference>
<sequence>MARIPTSCPEVNHCGTQAPIWLPMNISLQAGQVHQVNYCTTWVIPGSQSSGCCTFRDFLKVKNCGSFLVYHLRPTRGCHMAYCAEIVELSETVIGLSRPPRIRPRVIQQEIVLICEFDIHVNGVSVGRTSELDKFVSISWFKLDEENKRRIHLQTFQATSKQDELLVVGKHAHLGEMVLCMVKLQHKNTKSVRNSSLRSEPFYLGIRAEPQNLVISENGSFHPITLTSSLPYRCTKHDYKGCKLLIQLRTRAMSSSIQSSDVALSSCIVHLPVREQCQKNCGTGRFFVTAIQDLIEESSTKNIIEAKLLGVEDSLWTEYKIPDVEVTIQDIPFGWCYSFTEPHYITFDSRRFDYYKTGTFVLYRNTLRNFEVHARTWLCDSSHKSVSCNCGFAALENNDLVRVDVCGPKLLNTTPSIFMTSLGNTEPEAKIIKSKQGKILTVLFQSGSFVRAIFEKWGISIVLRVPGLDFGHTRGLCGIFDKDPTNDFHDTDGNILDSDVNKFFSIWSLDSGESLFDEIPYETFTSSNHHSCMCSSPVFKPTSHSNRNLGVSKYSVFSQNGYVFHNHHECNSSNNLNCVKSCEVPKILDFHHLLYHIDITKTVVLEKGYKIVEENGEVRDININKRYSGISNEFYWLNNKSSGYNETDIKPDVKKSSSYFLEIPLQRDRPFSTENSKSQIVKPFQFKNVTKRKFQHTREKWDIKSRKERAPRGDIPVHMVLPFTSKSDLALFPSSESVTRWPTPSGRTKEKIVNICTDVLTNSTIAQACSQYLEKHMLEAIGICVLDVTLTDEPDWAKYSIPLLESRCEEEVLRQHVDLTKDEKGLYLQDIIRALSCPEGCNDHGQCVEENCLCDKDYYGIDCSLYKGSEEIFTLQEAGIEGLCDDLTSSCSQVRVTGSNFKASLTFSCKVTLVKFDNNTGDFHIAGTISILSASYLDNQTIQCPLPDTAERRITAGSETTWEIKISNDHVEFSTPVYVTVYNSSCQSCVPGHPPLCKVHDLLGHDAVLAWTHLQAPYLKDLCMAPILVHQHSTLTNLVTRLSQSGLSMIEVLPCKCENKGKCVKSSYYKAGNGNYTCSCNPGFTGEFCEFEVDPCAPNPCSHGMCIISSKGFQCVCYVGFSGEFCEIQSDPCVHNPCDHGLCIIDGKGFQCICDIGFSGEFCEVGIDPCLSNPCYHGVCVGRGSGFQCICDVGFSGLFCEEQQDKCTSKPCYPGVTCSSVDGHFICGTCPAGMTGNGVSCFVALCHLTCLNGGLCFNQDSCWCPRGFTGNRCETAVCDPPCINGGRCLGGNKCACQYGYVGRICETAVCSRSCQNGGLCKTPNKCSCLSGWRGPTCEEPVCDPVCQNGGTCSQPNLCTCPPGFFGVDCSSSICHPPCHNGGHCMRHNICSCPKGWIGARCWIPVCEPRCLNGGRCWKPNKCSCPSGWRGRRCHKATCLVRCRNGGTCVKPNICVCPPGFKGLHCEEPTCSESCYHGGKCVSPGNCLCYPGYSGINCEISQKKNIHKRRYQIYRHRHGYRLQNLFTHVHDA</sequence>
<evidence type="ECO:0000256" key="2">
    <source>
        <dbReference type="ARBA" id="ARBA00023157"/>
    </source>
</evidence>
<keyword evidence="3" id="KW-0245">EGF-like domain</keyword>
<feature type="domain" description="EGF-like" evidence="4">
    <location>
        <begin position="1129"/>
        <end position="1164"/>
    </location>
</feature>
<evidence type="ECO:0000256" key="3">
    <source>
        <dbReference type="PROSITE-ProRule" id="PRU00076"/>
    </source>
</evidence>
<reference evidence="7" key="1">
    <citation type="submission" date="2025-08" db="UniProtKB">
        <authorList>
            <consortium name="RefSeq"/>
        </authorList>
    </citation>
    <scope>IDENTIFICATION</scope>
    <source>
        <tissue evidence="7">Muscle</tissue>
    </source>
</reference>
<name>A0ABM1T241_LIMPO</name>
<feature type="domain" description="EGF-like" evidence="4">
    <location>
        <begin position="1275"/>
        <end position="1306"/>
    </location>
</feature>
<feature type="disulfide bond" evidence="3">
    <location>
        <begin position="1191"/>
        <end position="1200"/>
    </location>
</feature>
<dbReference type="InterPro" id="IPR058727">
    <property type="entry name" value="Helical_Vwde"/>
</dbReference>
<feature type="disulfide bond" evidence="3">
    <location>
        <begin position="1488"/>
        <end position="1497"/>
    </location>
</feature>
<proteinExistence type="predicted"/>
<dbReference type="Pfam" id="PF00094">
    <property type="entry name" value="VWD"/>
    <property type="match status" value="1"/>
</dbReference>
<keyword evidence="1" id="KW-0732">Signal</keyword>
<feature type="disulfide bond" evidence="3">
    <location>
        <begin position="1170"/>
        <end position="1180"/>
    </location>
</feature>
<feature type="disulfide bond" evidence="3">
    <location>
        <begin position="1296"/>
        <end position="1305"/>
    </location>
</feature>
<dbReference type="PROSITE" id="PS50026">
    <property type="entry name" value="EGF_3"/>
    <property type="match status" value="9"/>
</dbReference>
<comment type="caution">
    <text evidence="3">Lacks conserved residue(s) required for the propagation of feature annotation.</text>
</comment>
<keyword evidence="6" id="KW-1185">Reference proteome</keyword>
<organism evidence="6 7">
    <name type="scientific">Limulus polyphemus</name>
    <name type="common">Atlantic horseshoe crab</name>
    <dbReference type="NCBI Taxonomy" id="6850"/>
    <lineage>
        <taxon>Eukaryota</taxon>
        <taxon>Metazoa</taxon>
        <taxon>Ecdysozoa</taxon>
        <taxon>Arthropoda</taxon>
        <taxon>Chelicerata</taxon>
        <taxon>Merostomata</taxon>
        <taxon>Xiphosura</taxon>
        <taxon>Limulidae</taxon>
        <taxon>Limulus</taxon>
    </lineage>
</organism>
<feature type="disulfide bond" evidence="3">
    <location>
        <begin position="1264"/>
        <end position="1273"/>
    </location>
</feature>
<evidence type="ECO:0000259" key="5">
    <source>
        <dbReference type="PROSITE" id="PS51233"/>
    </source>
</evidence>
<feature type="disulfide bond" evidence="3">
    <location>
        <begin position="1406"/>
        <end position="1416"/>
    </location>
</feature>
<evidence type="ECO:0000256" key="1">
    <source>
        <dbReference type="ARBA" id="ARBA00022729"/>
    </source>
</evidence>
<gene>
    <name evidence="7" type="primary">LOC106466266</name>
</gene>
<feature type="domain" description="EGF-like" evidence="4">
    <location>
        <begin position="1166"/>
        <end position="1201"/>
    </location>
</feature>
<dbReference type="Pfam" id="PF25024">
    <property type="entry name" value="EGF_TEN"/>
    <property type="match status" value="1"/>
</dbReference>
<feature type="domain" description="EGF-like" evidence="4">
    <location>
        <begin position="1051"/>
        <end position="1090"/>
    </location>
</feature>
<dbReference type="SMART" id="SM00216">
    <property type="entry name" value="VWD"/>
    <property type="match status" value="1"/>
</dbReference>
<dbReference type="PROSITE" id="PS51233">
    <property type="entry name" value="VWFD"/>
    <property type="match status" value="1"/>
</dbReference>
<dbReference type="InterPro" id="IPR001881">
    <property type="entry name" value="EGF-like_Ca-bd_dom"/>
</dbReference>
<dbReference type="Gene3D" id="2.60.120.260">
    <property type="entry name" value="Galactose-binding domain-like"/>
    <property type="match status" value="1"/>
</dbReference>
<feature type="disulfide bond" evidence="3">
    <location>
        <begin position="1342"/>
        <end position="1352"/>
    </location>
</feature>
<dbReference type="Gene3D" id="2.10.25.10">
    <property type="entry name" value="Laminin"/>
    <property type="match status" value="10"/>
</dbReference>
<dbReference type="SMART" id="SM00181">
    <property type="entry name" value="EGF"/>
    <property type="match status" value="14"/>
</dbReference>
<protein>
    <submittedName>
        <fullName evidence="7">von Willebrand factor D and EGF domain-containing protein-like</fullName>
    </submittedName>
</protein>
<feature type="disulfide bond" evidence="3">
    <location>
        <begin position="1154"/>
        <end position="1163"/>
    </location>
</feature>
<feature type="disulfide bond" evidence="3">
    <location>
        <begin position="1133"/>
        <end position="1143"/>
    </location>
</feature>
<feature type="disulfide bond" evidence="3">
    <location>
        <begin position="1278"/>
        <end position="1288"/>
    </location>
</feature>
<dbReference type="SUPFAM" id="SSF57196">
    <property type="entry name" value="EGF/Laminin"/>
    <property type="match status" value="4"/>
</dbReference>
<dbReference type="InterPro" id="IPR000742">
    <property type="entry name" value="EGF"/>
</dbReference>
<evidence type="ECO:0000313" key="6">
    <source>
        <dbReference type="Proteomes" id="UP000694941"/>
    </source>
</evidence>
<feature type="disulfide bond" evidence="3">
    <location>
        <begin position="1080"/>
        <end position="1089"/>
    </location>
</feature>
<feature type="domain" description="EGF-like" evidence="4">
    <location>
        <begin position="1092"/>
        <end position="1127"/>
    </location>
</feature>
<feature type="disulfide bond" evidence="3">
    <location>
        <begin position="1117"/>
        <end position="1126"/>
    </location>
</feature>
<feature type="disulfide bond" evidence="3">
    <location>
        <begin position="1246"/>
        <end position="1256"/>
    </location>
</feature>
<dbReference type="Pfam" id="PF26129">
    <property type="entry name" value="Vwde"/>
    <property type="match status" value="1"/>
</dbReference>
<feature type="disulfide bond" evidence="3">
    <location>
        <begin position="1360"/>
        <end position="1369"/>
    </location>
</feature>
<dbReference type="GeneID" id="106466266"/>
<dbReference type="PROSITE" id="PS01186">
    <property type="entry name" value="EGF_2"/>
    <property type="match status" value="7"/>
</dbReference>
<keyword evidence="2 3" id="KW-1015">Disulfide bond</keyword>
<feature type="disulfide bond" evidence="3">
    <location>
        <begin position="1470"/>
        <end position="1480"/>
    </location>
</feature>
<feature type="domain" description="EGF-like" evidence="4">
    <location>
        <begin position="1466"/>
        <end position="1498"/>
    </location>
</feature>
<evidence type="ECO:0000313" key="7">
    <source>
        <dbReference type="RefSeq" id="XP_022249947.1"/>
    </source>
</evidence>
<dbReference type="Pfam" id="PF00008">
    <property type="entry name" value="EGF"/>
    <property type="match status" value="2"/>
</dbReference>
<dbReference type="Proteomes" id="UP000694941">
    <property type="component" value="Unplaced"/>
</dbReference>
<dbReference type="InterPro" id="IPR050969">
    <property type="entry name" value="Dev_Signal_Modulators"/>
</dbReference>
<feature type="disulfide bond" evidence="3">
    <location>
        <begin position="1096"/>
        <end position="1106"/>
    </location>
</feature>
<feature type="domain" description="EGF-like" evidence="4">
    <location>
        <begin position="1242"/>
        <end position="1274"/>
    </location>
</feature>
<dbReference type="PROSITE" id="PS00022">
    <property type="entry name" value="EGF_1"/>
    <property type="match status" value="7"/>
</dbReference>
<feature type="domain" description="EGF-like" evidence="4">
    <location>
        <begin position="1338"/>
        <end position="1370"/>
    </location>
</feature>
<feature type="domain" description="VWFD" evidence="5">
    <location>
        <begin position="334"/>
        <end position="515"/>
    </location>
</feature>